<feature type="chain" id="PRO_5018657703" evidence="1">
    <location>
        <begin position="21"/>
        <end position="263"/>
    </location>
</feature>
<dbReference type="EMBL" id="LR134492">
    <property type="protein sequence ID" value="VEI65550.1"/>
    <property type="molecule type" value="Genomic_DNA"/>
</dbReference>
<keyword evidence="2" id="KW-0472">Membrane</keyword>
<keyword evidence="2" id="KW-0812">Transmembrane</keyword>
<proteinExistence type="predicted"/>
<name>A0A3S4YPK1_SERFO</name>
<organism evidence="2 3">
    <name type="scientific">Serratia fonticola</name>
    <dbReference type="NCBI Taxonomy" id="47917"/>
    <lineage>
        <taxon>Bacteria</taxon>
        <taxon>Pseudomonadati</taxon>
        <taxon>Pseudomonadota</taxon>
        <taxon>Gammaproteobacteria</taxon>
        <taxon>Enterobacterales</taxon>
        <taxon>Yersiniaceae</taxon>
        <taxon>Serratia</taxon>
    </lineage>
</organism>
<gene>
    <name evidence="2" type="ORF">NCTC13193_01335</name>
</gene>
<dbReference type="InterPro" id="IPR019613">
    <property type="entry name" value="DUF4198"/>
</dbReference>
<dbReference type="Proteomes" id="UP000270487">
    <property type="component" value="Chromosome"/>
</dbReference>
<dbReference type="Pfam" id="PF10670">
    <property type="entry name" value="DUF4198"/>
    <property type="match status" value="1"/>
</dbReference>
<evidence type="ECO:0000256" key="1">
    <source>
        <dbReference type="SAM" id="SignalP"/>
    </source>
</evidence>
<keyword evidence="1" id="KW-0732">Signal</keyword>
<dbReference type="RefSeq" id="WP_141131398.1">
    <property type="nucleotide sequence ID" value="NZ_CAMISM010000031.1"/>
</dbReference>
<accession>A0A3S4YPK1</accession>
<reference evidence="2 3" key="1">
    <citation type="submission" date="2018-12" db="EMBL/GenBank/DDBJ databases">
        <authorList>
            <consortium name="Pathogen Informatics"/>
        </authorList>
    </citation>
    <scope>NUCLEOTIDE SEQUENCE [LARGE SCALE GENOMIC DNA]</scope>
    <source>
        <strain evidence="2 3">NCTC13193</strain>
    </source>
</reference>
<protein>
    <submittedName>
        <fullName evidence="2">Nickel uptake substrate-specific transmembrane region</fullName>
    </submittedName>
</protein>
<evidence type="ECO:0000313" key="3">
    <source>
        <dbReference type="Proteomes" id="UP000270487"/>
    </source>
</evidence>
<sequence>MQLKKLVAILPFWFVSYSQAHSLWVNALPAAGGQSTIELGYGDEFPTAEAIPEDRLHIFAPAQLIGKDGDLMLKPGKENYQFVTEKPLAKGSYAAIAIYKPTYWSKNKAGWQQQSRTEMPDALYCERASMFGKTIVNIDGATETAVISQPQGLQLEIIPLANPATIKPGQPLPIQVLYDGKPLKNADVTATFAGFGDQHEHHGHTHSHAKAFLNQTDGKGKVNVYPLKAGYWVVETEHKLPYVDKAKCDESVLLSTLTFTISE</sequence>
<evidence type="ECO:0000313" key="2">
    <source>
        <dbReference type="EMBL" id="VEI65550.1"/>
    </source>
</evidence>
<dbReference type="AlphaFoldDB" id="A0A3S4YPK1"/>
<feature type="signal peptide" evidence="1">
    <location>
        <begin position="1"/>
        <end position="20"/>
    </location>
</feature>